<gene>
    <name evidence="1" type="ORF">PSYJA_16302</name>
</gene>
<accession>F3FJR1</accession>
<protein>
    <recommendedName>
        <fullName evidence="3">Fe2OG dioxygenase domain-containing protein</fullName>
    </recommendedName>
</protein>
<proteinExistence type="predicted"/>
<dbReference type="SUPFAM" id="SSF51197">
    <property type="entry name" value="Clavaminate synthase-like"/>
    <property type="match status" value="1"/>
</dbReference>
<sequence>MHVVTELNGSAQLRARLADYDTELLGSLLSEHGVVQLDGFLSSALKQEIAHEADELLRSHGKHINVLVQSTGNTPRKYCSVSRDNVFEHAPLIAQLYSDPALLRFLARLTKGGVITCPYEPEQIVVNRMDEEGDTHGWHWDDYSYSLVLVLEAPKQSSGAQVEYLDKTSWDKASAKVQHYLDTMTVQSLELAPCSAYVLLGKRVMHRVSPLLRPDTRKIVCFSYATEEERFAAVDHGSMENIYG</sequence>
<organism evidence="1 2">
    <name type="scientific">Pseudomonas syringae pv. japonica str. M301072</name>
    <dbReference type="NCBI Taxonomy" id="629262"/>
    <lineage>
        <taxon>Bacteria</taxon>
        <taxon>Pseudomonadati</taxon>
        <taxon>Pseudomonadota</taxon>
        <taxon>Gammaproteobacteria</taxon>
        <taxon>Pseudomonadales</taxon>
        <taxon>Pseudomonadaceae</taxon>
        <taxon>Pseudomonas</taxon>
        <taxon>Pseudomonas syringae</taxon>
    </lineage>
</organism>
<dbReference type="AlphaFoldDB" id="F3FJR1"/>
<dbReference type="InterPro" id="IPR056470">
    <property type="entry name" value="BesD/HalB-like"/>
</dbReference>
<dbReference type="Proteomes" id="UP000004471">
    <property type="component" value="Unassembled WGS sequence"/>
</dbReference>
<evidence type="ECO:0000313" key="1">
    <source>
        <dbReference type="EMBL" id="EGH30447.1"/>
    </source>
</evidence>
<comment type="caution">
    <text evidence="1">The sequence shown here is derived from an EMBL/GenBank/DDBJ whole genome shotgun (WGS) entry which is preliminary data.</text>
</comment>
<dbReference type="HOGENOM" id="CLU_097175_0_0_6"/>
<dbReference type="PATRIC" id="fig|629262.5.peg.2695"/>
<evidence type="ECO:0000313" key="2">
    <source>
        <dbReference type="Proteomes" id="UP000004471"/>
    </source>
</evidence>
<name>F3FJR1_PSESX</name>
<dbReference type="Gene3D" id="2.60.120.620">
    <property type="entry name" value="q2cbj1_9rhob like domain"/>
    <property type="match status" value="1"/>
</dbReference>
<evidence type="ECO:0008006" key="3">
    <source>
        <dbReference type="Google" id="ProtNLM"/>
    </source>
</evidence>
<reference evidence="1 2" key="1">
    <citation type="journal article" date="2011" name="PLoS Pathog.">
        <title>Dynamic evolution of pathogenicity revealed by sequencing and comparative genomics of 19 Pseudomonas syringae isolates.</title>
        <authorList>
            <person name="Baltrus D.A."/>
            <person name="Nishimura M.T."/>
            <person name="Romanchuk A."/>
            <person name="Chang J.H."/>
            <person name="Mukhtar M.S."/>
            <person name="Cherkis K."/>
            <person name="Roach J."/>
            <person name="Grant S.R."/>
            <person name="Jones C.D."/>
            <person name="Dangl J.L."/>
        </authorList>
    </citation>
    <scope>NUCLEOTIDE SEQUENCE [LARGE SCALE GENOMIC DNA]</scope>
    <source>
        <strain evidence="2">M301072PT</strain>
    </source>
</reference>
<dbReference type="Pfam" id="PF23169">
    <property type="entry name" value="HalD"/>
    <property type="match status" value="1"/>
</dbReference>
<dbReference type="EMBL" id="AEAH01000764">
    <property type="protein sequence ID" value="EGH30447.1"/>
    <property type="molecule type" value="Genomic_DNA"/>
</dbReference>